<organism evidence="1 2">
    <name type="scientific">Erythranthe guttata</name>
    <name type="common">Yellow monkey flower</name>
    <name type="synonym">Mimulus guttatus</name>
    <dbReference type="NCBI Taxonomy" id="4155"/>
    <lineage>
        <taxon>Eukaryota</taxon>
        <taxon>Viridiplantae</taxon>
        <taxon>Streptophyta</taxon>
        <taxon>Embryophyta</taxon>
        <taxon>Tracheophyta</taxon>
        <taxon>Spermatophyta</taxon>
        <taxon>Magnoliopsida</taxon>
        <taxon>eudicotyledons</taxon>
        <taxon>Gunneridae</taxon>
        <taxon>Pentapetalae</taxon>
        <taxon>asterids</taxon>
        <taxon>lamiids</taxon>
        <taxon>Lamiales</taxon>
        <taxon>Phrymaceae</taxon>
        <taxon>Erythranthe</taxon>
    </lineage>
</organism>
<reference evidence="1 2" key="1">
    <citation type="journal article" date="2013" name="Proc. Natl. Acad. Sci. U.S.A.">
        <title>Fine-scale variation in meiotic recombination in Mimulus inferred from population shotgun sequencing.</title>
        <authorList>
            <person name="Hellsten U."/>
            <person name="Wright K.M."/>
            <person name="Jenkins J."/>
            <person name="Shu S."/>
            <person name="Yuan Y."/>
            <person name="Wessler S.R."/>
            <person name="Schmutz J."/>
            <person name="Willis J.H."/>
            <person name="Rokhsar D.S."/>
        </authorList>
    </citation>
    <scope>NUCLEOTIDE SEQUENCE [LARGE SCALE GENOMIC DNA]</scope>
    <source>
        <strain evidence="2">cv. DUN x IM62</strain>
    </source>
</reference>
<accession>A0A022QR65</accession>
<dbReference type="Proteomes" id="UP000030748">
    <property type="component" value="Unassembled WGS sequence"/>
</dbReference>
<sequence length="29" mass="3142">DCSNFVALSVIFVDDIIGNGNRDCSVVLR</sequence>
<feature type="non-terminal residue" evidence="1">
    <location>
        <position position="29"/>
    </location>
</feature>
<keyword evidence="2" id="KW-1185">Reference proteome</keyword>
<dbReference type="EMBL" id="KI631110">
    <property type="protein sequence ID" value="EYU30059.1"/>
    <property type="molecule type" value="Genomic_DNA"/>
</dbReference>
<feature type="non-terminal residue" evidence="1">
    <location>
        <position position="1"/>
    </location>
</feature>
<name>A0A022QR65_ERYGU</name>
<protein>
    <submittedName>
        <fullName evidence="1">Uncharacterized protein</fullName>
    </submittedName>
</protein>
<gene>
    <name evidence="1" type="ORF">MIMGU_mgv1a0214171mg</name>
</gene>
<evidence type="ECO:0000313" key="1">
    <source>
        <dbReference type="EMBL" id="EYU30059.1"/>
    </source>
</evidence>
<proteinExistence type="predicted"/>
<dbReference type="AlphaFoldDB" id="A0A022QR65"/>
<evidence type="ECO:0000313" key="2">
    <source>
        <dbReference type="Proteomes" id="UP000030748"/>
    </source>
</evidence>